<dbReference type="GO" id="GO:0015213">
    <property type="term" value="F:uridine transmembrane transporter activity"/>
    <property type="evidence" value="ECO:0007669"/>
    <property type="project" value="TreeGrafter"/>
</dbReference>
<dbReference type="InterPro" id="IPR004740">
    <property type="entry name" value="Nuc_H_symport"/>
</dbReference>
<dbReference type="InterPro" id="IPR036259">
    <property type="entry name" value="MFS_trans_sf"/>
</dbReference>
<dbReference type="GO" id="GO:0015212">
    <property type="term" value="F:cytidine transmembrane transporter activity"/>
    <property type="evidence" value="ECO:0007669"/>
    <property type="project" value="TreeGrafter"/>
</dbReference>
<evidence type="ECO:0000259" key="8">
    <source>
        <dbReference type="PROSITE" id="PS50850"/>
    </source>
</evidence>
<feature type="transmembrane region" description="Helical" evidence="7">
    <location>
        <begin position="267"/>
        <end position="290"/>
    </location>
</feature>
<dbReference type="EMBL" id="JQJC01000014">
    <property type="protein sequence ID" value="KGN94945.1"/>
    <property type="molecule type" value="Genomic_DNA"/>
</dbReference>
<dbReference type="PANTHER" id="PTHR23522">
    <property type="entry name" value="BLL5896 PROTEIN"/>
    <property type="match status" value="1"/>
</dbReference>
<dbReference type="FunFam" id="1.20.1250.20:FF:000012">
    <property type="entry name" value="Nucleoside permease NupG"/>
    <property type="match status" value="1"/>
</dbReference>
<feature type="transmembrane region" description="Helical" evidence="7">
    <location>
        <begin position="358"/>
        <end position="377"/>
    </location>
</feature>
<evidence type="ECO:0000256" key="7">
    <source>
        <dbReference type="SAM" id="Phobius"/>
    </source>
</evidence>
<organism evidence="9 10">
    <name type="scientific">Porphyromonas crevioricanis</name>
    <dbReference type="NCBI Taxonomy" id="393921"/>
    <lineage>
        <taxon>Bacteria</taxon>
        <taxon>Pseudomonadati</taxon>
        <taxon>Bacteroidota</taxon>
        <taxon>Bacteroidia</taxon>
        <taxon>Bacteroidales</taxon>
        <taxon>Porphyromonadaceae</taxon>
        <taxon>Porphyromonas</taxon>
    </lineage>
</organism>
<accession>A0AB34PIA8</accession>
<evidence type="ECO:0000256" key="2">
    <source>
        <dbReference type="ARBA" id="ARBA00022448"/>
    </source>
</evidence>
<dbReference type="Gene3D" id="1.20.1250.20">
    <property type="entry name" value="MFS general substrate transporter like domains"/>
    <property type="match status" value="2"/>
</dbReference>
<comment type="subcellular location">
    <subcellularLocation>
        <location evidence="1">Cell membrane</location>
        <topology evidence="1">Multi-pass membrane protein</topology>
    </subcellularLocation>
</comment>
<dbReference type="Pfam" id="PF03825">
    <property type="entry name" value="Nuc_H_symport"/>
    <property type="match status" value="1"/>
</dbReference>
<dbReference type="Proteomes" id="UP000030136">
    <property type="component" value="Unassembled WGS sequence"/>
</dbReference>
<keyword evidence="3" id="KW-1003">Cell membrane</keyword>
<dbReference type="SUPFAM" id="SSF103473">
    <property type="entry name" value="MFS general substrate transporter"/>
    <property type="match status" value="1"/>
</dbReference>
<evidence type="ECO:0000313" key="9">
    <source>
        <dbReference type="EMBL" id="KGN94945.1"/>
    </source>
</evidence>
<evidence type="ECO:0000256" key="1">
    <source>
        <dbReference type="ARBA" id="ARBA00004651"/>
    </source>
</evidence>
<feature type="transmembrane region" description="Helical" evidence="7">
    <location>
        <begin position="397"/>
        <end position="416"/>
    </location>
</feature>
<feature type="transmembrane region" description="Helical" evidence="7">
    <location>
        <begin position="106"/>
        <end position="132"/>
    </location>
</feature>
<dbReference type="CDD" id="cd06177">
    <property type="entry name" value="MFS_NHS"/>
    <property type="match status" value="1"/>
</dbReference>
<sequence>MNNRTNFSLKMRLIVMNFLQFFTWGAWLISLGGYMMKPAELGGLGFTGLQVGAIYGTMGIASLFMPGLAGIIADKRINAERLLGILHLLGAGLLITTAQVKDYTLMYPLMLLVSMCYMPTIALTNTVAYNAMEKQQMDIVKEFPPIRVWGTVGFILAMWLVDLSGSGRSPMQLYIAAGSAVLLGLYSFTLPQCPPLGLAGKGSGEKKSLISALGLDALVLFKEKQMAIFFIFSVLLGAALQVTNTFGNPFLDSFKSSFADSFAVQHPNVLLSLSQISETLFILAIPFVLGRFGIKRVMLISMLAWVLRFGFFGIGNPGSGFIFLILSMIVYGMAFDFFNISGSLFVERVCSPKIRASAQGLFMIMTNGIGAIIGGFASGWVVDLFTRPTEGTDWQPVWFIFAGYALMVAILFQLLFKYKESAKQVRE</sequence>
<reference evidence="9 10" key="1">
    <citation type="submission" date="2014-08" db="EMBL/GenBank/DDBJ databases">
        <title>Porphyromonas crevioricanis strain:COT-253_OH1447 Genome sequencing.</title>
        <authorList>
            <person name="Wallis C."/>
            <person name="Deusch O."/>
            <person name="O'Flynn C."/>
            <person name="Davis I."/>
            <person name="Jospin G."/>
            <person name="Darling A.E."/>
            <person name="Coil D.A."/>
            <person name="Alexiev A."/>
            <person name="Horsfall A."/>
            <person name="Kirkwood N."/>
            <person name="Harris S."/>
            <person name="Eisen J.A."/>
        </authorList>
    </citation>
    <scope>NUCLEOTIDE SEQUENCE [LARGE SCALE GENOMIC DNA]</scope>
    <source>
        <strain evidence="10">COT-253 OH1447</strain>
    </source>
</reference>
<keyword evidence="2" id="KW-0813">Transport</keyword>
<feature type="transmembrane region" description="Helical" evidence="7">
    <location>
        <begin position="227"/>
        <end position="247"/>
    </location>
</feature>
<protein>
    <submittedName>
        <fullName evidence="9">Nucleoside permease</fullName>
    </submittedName>
</protein>
<feature type="transmembrane region" description="Helical" evidence="7">
    <location>
        <begin position="12"/>
        <end position="33"/>
    </location>
</feature>
<dbReference type="PROSITE" id="PS50850">
    <property type="entry name" value="MFS"/>
    <property type="match status" value="1"/>
</dbReference>
<evidence type="ECO:0000313" key="10">
    <source>
        <dbReference type="Proteomes" id="UP000030136"/>
    </source>
</evidence>
<proteinExistence type="predicted"/>
<evidence type="ECO:0000256" key="3">
    <source>
        <dbReference type="ARBA" id="ARBA00022475"/>
    </source>
</evidence>
<name>A0AB34PIA8_9PORP</name>
<dbReference type="PANTHER" id="PTHR23522:SF4">
    <property type="entry name" value="NUCLEOSIDE PERMEASE NUPG-RELATED"/>
    <property type="match status" value="1"/>
</dbReference>
<dbReference type="NCBIfam" id="TIGR00889">
    <property type="entry name" value="2A0110"/>
    <property type="match status" value="1"/>
</dbReference>
<comment type="caution">
    <text evidence="9">The sequence shown here is derived from an EMBL/GenBank/DDBJ whole genome shotgun (WGS) entry which is preliminary data.</text>
</comment>
<evidence type="ECO:0000256" key="5">
    <source>
        <dbReference type="ARBA" id="ARBA00022989"/>
    </source>
</evidence>
<feature type="transmembrane region" description="Helical" evidence="7">
    <location>
        <begin position="297"/>
        <end position="315"/>
    </location>
</feature>
<feature type="domain" description="Major facilitator superfamily (MFS) profile" evidence="8">
    <location>
        <begin position="225"/>
        <end position="427"/>
    </location>
</feature>
<feature type="transmembrane region" description="Helical" evidence="7">
    <location>
        <begin position="53"/>
        <end position="73"/>
    </location>
</feature>
<keyword evidence="4 7" id="KW-0812">Transmembrane</keyword>
<feature type="transmembrane region" description="Helical" evidence="7">
    <location>
        <begin position="321"/>
        <end position="346"/>
    </location>
</feature>
<evidence type="ECO:0000256" key="6">
    <source>
        <dbReference type="ARBA" id="ARBA00023136"/>
    </source>
</evidence>
<evidence type="ECO:0000256" key="4">
    <source>
        <dbReference type="ARBA" id="ARBA00022692"/>
    </source>
</evidence>
<dbReference type="RefSeq" id="WP_036889910.1">
    <property type="nucleotide sequence ID" value="NZ_FUXH01000006.1"/>
</dbReference>
<dbReference type="AlphaFoldDB" id="A0AB34PIA8"/>
<feature type="transmembrane region" description="Helical" evidence="7">
    <location>
        <begin position="173"/>
        <end position="191"/>
    </location>
</feature>
<feature type="transmembrane region" description="Helical" evidence="7">
    <location>
        <begin position="82"/>
        <end position="100"/>
    </location>
</feature>
<dbReference type="GO" id="GO:0005886">
    <property type="term" value="C:plasma membrane"/>
    <property type="evidence" value="ECO:0007669"/>
    <property type="project" value="UniProtKB-SubCell"/>
</dbReference>
<keyword evidence="6 7" id="KW-0472">Membrane</keyword>
<keyword evidence="5 7" id="KW-1133">Transmembrane helix</keyword>
<feature type="transmembrane region" description="Helical" evidence="7">
    <location>
        <begin position="144"/>
        <end position="161"/>
    </location>
</feature>
<dbReference type="InterPro" id="IPR020846">
    <property type="entry name" value="MFS_dom"/>
</dbReference>
<gene>
    <name evidence="9" type="ORF">HQ38_05350</name>
</gene>